<dbReference type="PANTHER" id="PTHR36849:SF1">
    <property type="entry name" value="CYTOPLASMIC PROTEIN"/>
    <property type="match status" value="1"/>
</dbReference>
<dbReference type="Pfam" id="PF22752">
    <property type="entry name" value="DUF488-N3i"/>
    <property type="match status" value="1"/>
</dbReference>
<dbReference type="InterPro" id="IPR052552">
    <property type="entry name" value="YeaO-like"/>
</dbReference>
<dbReference type="PANTHER" id="PTHR36849">
    <property type="entry name" value="CYTOPLASMIC PROTEIN-RELATED"/>
    <property type="match status" value="1"/>
</dbReference>
<dbReference type="EMBL" id="DTGR01000220">
    <property type="protein sequence ID" value="HHS30868.1"/>
    <property type="molecule type" value="Genomic_DNA"/>
</dbReference>
<name>A0A7V6A6R1_9BACT</name>
<comment type="caution">
    <text evidence="1">The sequence shown here is derived from an EMBL/GenBank/DDBJ whole genome shotgun (WGS) entry which is preliminary data.</text>
</comment>
<organism evidence="1">
    <name type="scientific">Desulfobacca acetoxidans</name>
    <dbReference type="NCBI Taxonomy" id="60893"/>
    <lineage>
        <taxon>Bacteria</taxon>
        <taxon>Pseudomonadati</taxon>
        <taxon>Thermodesulfobacteriota</taxon>
        <taxon>Desulfobaccia</taxon>
        <taxon>Desulfobaccales</taxon>
        <taxon>Desulfobaccaceae</taxon>
        <taxon>Desulfobacca</taxon>
    </lineage>
</organism>
<protein>
    <submittedName>
        <fullName evidence="1">DUF488 domain-containing protein</fullName>
    </submittedName>
</protein>
<accession>A0A7V6A6R1</accession>
<proteinExistence type="predicted"/>
<reference evidence="1" key="1">
    <citation type="journal article" date="2020" name="mSystems">
        <title>Genome- and Community-Level Interaction Insights into Carbon Utilization and Element Cycling Functions of Hydrothermarchaeota in Hydrothermal Sediment.</title>
        <authorList>
            <person name="Zhou Z."/>
            <person name="Liu Y."/>
            <person name="Xu W."/>
            <person name="Pan J."/>
            <person name="Luo Z.H."/>
            <person name="Li M."/>
        </authorList>
    </citation>
    <scope>NUCLEOTIDE SEQUENCE [LARGE SCALE GENOMIC DNA]</scope>
    <source>
        <strain evidence="1">SpSt-767</strain>
    </source>
</reference>
<gene>
    <name evidence="1" type="ORF">ENV52_14345</name>
</gene>
<evidence type="ECO:0000313" key="1">
    <source>
        <dbReference type="EMBL" id="HHS30868.1"/>
    </source>
</evidence>
<dbReference type="AlphaFoldDB" id="A0A7V6A6R1"/>
<sequence>MVKVKRVYDEPSPADGHRILVDRLWPRGLKKTNANLAAWLKDLAPSDELRRWFSHDPERWPEFHRRYLQELEDPAKAPLLKDLIDRARQGTVTLVFAAKDEERNNAVVIKTFLDDRLGSPRW</sequence>